<dbReference type="InterPro" id="IPR012373">
    <property type="entry name" value="Ferrdict_sens_TM"/>
</dbReference>
<name>A0AA41ZB97_9SPHN</name>
<dbReference type="Proteomes" id="UP001165565">
    <property type="component" value="Unassembled WGS sequence"/>
</dbReference>
<dbReference type="Pfam" id="PF16220">
    <property type="entry name" value="DUF4880"/>
    <property type="match status" value="1"/>
</dbReference>
<evidence type="ECO:0000259" key="3">
    <source>
        <dbReference type="Pfam" id="PF16220"/>
    </source>
</evidence>
<keyword evidence="1" id="KW-1133">Transmembrane helix</keyword>
<proteinExistence type="predicted"/>
<evidence type="ECO:0000256" key="1">
    <source>
        <dbReference type="SAM" id="Phobius"/>
    </source>
</evidence>
<keyword evidence="1" id="KW-0812">Transmembrane</keyword>
<dbReference type="RefSeq" id="WP_179514636.1">
    <property type="nucleotide sequence ID" value="NZ_JANFAV010000013.1"/>
</dbReference>
<dbReference type="Gene3D" id="3.55.50.30">
    <property type="match status" value="1"/>
</dbReference>
<feature type="domain" description="FecR protein" evidence="2">
    <location>
        <begin position="118"/>
        <end position="205"/>
    </location>
</feature>
<evidence type="ECO:0000259" key="2">
    <source>
        <dbReference type="Pfam" id="PF04773"/>
    </source>
</evidence>
<dbReference type="PANTHER" id="PTHR30273">
    <property type="entry name" value="PERIPLASMIC SIGNAL SENSOR AND SIGMA FACTOR ACTIVATOR FECR-RELATED"/>
    <property type="match status" value="1"/>
</dbReference>
<accession>A0AA41ZB97</accession>
<gene>
    <name evidence="4" type="ORF">NEE01_16755</name>
</gene>
<dbReference type="InterPro" id="IPR032623">
    <property type="entry name" value="FecR_N"/>
</dbReference>
<protein>
    <submittedName>
        <fullName evidence="4">DUF4880 domain-containing protein</fullName>
    </submittedName>
</protein>
<dbReference type="InterPro" id="IPR006860">
    <property type="entry name" value="FecR"/>
</dbReference>
<evidence type="ECO:0000313" key="5">
    <source>
        <dbReference type="Proteomes" id="UP001165565"/>
    </source>
</evidence>
<organism evidence="4 5">
    <name type="scientific">Sphingomonas lycopersici</name>
    <dbReference type="NCBI Taxonomy" id="2951807"/>
    <lineage>
        <taxon>Bacteria</taxon>
        <taxon>Pseudomonadati</taxon>
        <taxon>Pseudomonadota</taxon>
        <taxon>Alphaproteobacteria</taxon>
        <taxon>Sphingomonadales</taxon>
        <taxon>Sphingomonadaceae</taxon>
        <taxon>Sphingomonas</taxon>
    </lineage>
</organism>
<dbReference type="GO" id="GO:0016989">
    <property type="term" value="F:sigma factor antagonist activity"/>
    <property type="evidence" value="ECO:0007669"/>
    <property type="project" value="TreeGrafter"/>
</dbReference>
<feature type="transmembrane region" description="Helical" evidence="1">
    <location>
        <begin position="90"/>
        <end position="111"/>
    </location>
</feature>
<comment type="caution">
    <text evidence="4">The sequence shown here is derived from an EMBL/GenBank/DDBJ whole genome shotgun (WGS) entry which is preliminary data.</text>
</comment>
<reference evidence="4" key="1">
    <citation type="submission" date="2022-06" db="EMBL/GenBank/DDBJ databases">
        <title>Sphingomonas sp. nov. isolated from rhizosphere soil of tomato.</title>
        <authorList>
            <person name="Dong H."/>
            <person name="Gao R."/>
        </authorList>
    </citation>
    <scope>NUCLEOTIDE SEQUENCE</scope>
    <source>
        <strain evidence="4">MMSM24</strain>
    </source>
</reference>
<sequence>MGEEGKAGASLSDRAVDWLVALDCGTADRAAFEAWRIADPRHAAAFAQAAATWRRTADPRLSVLLDQPAEAWPPAAEPAPPPPAMLSRRAVAGGALAALVATAGAGAFLVWPRRAYAATAIGERRTLILPDGSHALLNTDTRVAWRFDDERDFWIERGEATLLVREAAKPFRLNSDPIDARLGEGRFNLRLEQESAQLLVLTGRAAAVYRGTLARTLEAGNALVVNGAGAQVSHFSPAAIATATAWERGEIVFNGMRLDRALAEFNRYLPEKIVLQDADLAPTRLGGSFRITDPGGFLQALQQGFDIDHRQQGNQIRLFRRRAA</sequence>
<keyword evidence="1" id="KW-0472">Membrane</keyword>
<dbReference type="Pfam" id="PF04773">
    <property type="entry name" value="FecR"/>
    <property type="match status" value="1"/>
</dbReference>
<dbReference type="EMBL" id="JANFAV010000013">
    <property type="protein sequence ID" value="MCW6536429.1"/>
    <property type="molecule type" value="Genomic_DNA"/>
</dbReference>
<evidence type="ECO:0000313" key="4">
    <source>
        <dbReference type="EMBL" id="MCW6536429.1"/>
    </source>
</evidence>
<dbReference type="Gene3D" id="2.60.120.1440">
    <property type="match status" value="1"/>
</dbReference>
<dbReference type="PANTHER" id="PTHR30273:SF2">
    <property type="entry name" value="PROTEIN FECR"/>
    <property type="match status" value="1"/>
</dbReference>
<dbReference type="AlphaFoldDB" id="A0AA41ZB97"/>
<keyword evidence="5" id="KW-1185">Reference proteome</keyword>
<feature type="domain" description="FecR N-terminal" evidence="3">
    <location>
        <begin position="13"/>
        <end position="51"/>
    </location>
</feature>
<dbReference type="PIRSF" id="PIRSF018266">
    <property type="entry name" value="FecR"/>
    <property type="match status" value="1"/>
</dbReference>